<evidence type="ECO:0000313" key="15">
    <source>
        <dbReference type="Proteomes" id="UP000006672"/>
    </source>
</evidence>
<keyword evidence="2 10" id="KW-0479">Metal-binding</keyword>
<keyword evidence="4 10" id="KW-0862">Zinc</keyword>
<evidence type="ECO:0000256" key="8">
    <source>
        <dbReference type="ARBA" id="ARBA00023242"/>
    </source>
</evidence>
<dbReference type="Proteomes" id="UP000006672">
    <property type="component" value="Unassembled WGS sequence"/>
</dbReference>
<evidence type="ECO:0000256" key="5">
    <source>
        <dbReference type="ARBA" id="ARBA00023038"/>
    </source>
</evidence>
<name>A0A4E9F005_BRUMA</name>
<feature type="DNA-binding region" description="Homeobox" evidence="9">
    <location>
        <begin position="231"/>
        <end position="290"/>
    </location>
</feature>
<evidence type="ECO:0000259" key="13">
    <source>
        <dbReference type="PROSITE" id="PS50071"/>
    </source>
</evidence>
<dbReference type="STRING" id="6279.A0A5S6PJF8"/>
<gene>
    <name evidence="14 16" type="primary">Bma-mec-3</name>
    <name evidence="14" type="ORF">BM_BM3122</name>
</gene>
<keyword evidence="7 9" id="KW-0371">Homeobox</keyword>
<evidence type="ECO:0000313" key="14">
    <source>
        <dbReference type="EMBL" id="VIO89520.1"/>
    </source>
</evidence>
<dbReference type="CTD" id="6098137"/>
<accession>A0A4E9F005</accession>
<dbReference type="InterPro" id="IPR017970">
    <property type="entry name" value="Homeobox_CS"/>
</dbReference>
<evidence type="ECO:0000256" key="6">
    <source>
        <dbReference type="ARBA" id="ARBA00023125"/>
    </source>
</evidence>
<evidence type="ECO:0000256" key="2">
    <source>
        <dbReference type="ARBA" id="ARBA00022723"/>
    </source>
</evidence>
<evidence type="ECO:0000256" key="1">
    <source>
        <dbReference type="ARBA" id="ARBA00004123"/>
    </source>
</evidence>
<accession>A0A5S6PJF8</accession>
<dbReference type="PROSITE" id="PS00478">
    <property type="entry name" value="LIM_DOMAIN_1"/>
    <property type="match status" value="1"/>
</dbReference>
<dbReference type="GO" id="GO:0000981">
    <property type="term" value="F:DNA-binding transcription factor activity, RNA polymerase II-specific"/>
    <property type="evidence" value="ECO:0007669"/>
    <property type="project" value="EnsemblMetazoa"/>
</dbReference>
<keyword evidence="8 9" id="KW-0539">Nucleus</keyword>
<dbReference type="GO" id="GO:0106027">
    <property type="term" value="P:neuron projection organization"/>
    <property type="evidence" value="ECO:0007669"/>
    <property type="project" value="EnsemblMetazoa"/>
</dbReference>
<feature type="domain" description="LIM zinc-binding" evidence="12">
    <location>
        <begin position="111"/>
        <end position="179"/>
    </location>
</feature>
<comment type="subcellular location">
    <subcellularLocation>
        <location evidence="1 9 11">Nucleus</location>
    </subcellularLocation>
</comment>
<dbReference type="InterPro" id="IPR001781">
    <property type="entry name" value="Znf_LIM"/>
</dbReference>
<dbReference type="AlphaFoldDB" id="A0A4E9F005"/>
<dbReference type="GO" id="GO:0000977">
    <property type="term" value="F:RNA polymerase II transcription regulatory region sequence-specific DNA binding"/>
    <property type="evidence" value="ECO:0007669"/>
    <property type="project" value="EnsemblMetazoa"/>
</dbReference>
<dbReference type="PANTHER" id="PTHR24208:SF170">
    <property type="entry name" value="MECHANOSENSORY PROTEIN 3"/>
    <property type="match status" value="1"/>
</dbReference>
<dbReference type="GO" id="GO:0046872">
    <property type="term" value="F:metal ion binding"/>
    <property type="evidence" value="ECO:0007669"/>
    <property type="project" value="UniProtKB-KW"/>
</dbReference>
<dbReference type="GO" id="GO:0007638">
    <property type="term" value="P:mechanosensory behavior"/>
    <property type="evidence" value="ECO:0007669"/>
    <property type="project" value="EnsemblMetazoa"/>
</dbReference>
<dbReference type="SMART" id="SM00132">
    <property type="entry name" value="LIM"/>
    <property type="match status" value="2"/>
</dbReference>
<dbReference type="InterPro" id="IPR050453">
    <property type="entry name" value="LIM_Homeobox_TF"/>
</dbReference>
<evidence type="ECO:0000259" key="12">
    <source>
        <dbReference type="PROSITE" id="PS50023"/>
    </source>
</evidence>
<sequence>MYCCGSDKPVSLASDQPVTLTNVTSTAIISSVNDNNDKSNDINKIVDDEKSICKQCQFPIIHEFMSKICDWVYHENCVRCSVCSILLYDRCFERSGHLYCHLHYYEEHSPNRCAGCQQGIAPTEMIYKVKGDIFYHITCHRCIQCGKRISQGEQICINEISKSIACITHTICSDDLFSIATSTEALCIFETDDSGLLSDASRKLDSSTSFFTHSHETYCYEQSDENNFLKRRGPRTTIKQYQLDVLNRMFMSTPKPSKHVRAKLALETGLSMRVIQVWFQNRRSKERRLKHLCNYLRRFEQRGLIPPPIGFDSPGRVSSTECITLEQLLSFPFEADEEGEEIAND</sequence>
<dbReference type="GO" id="GO:0090575">
    <property type="term" value="C:RNA polymerase II transcription regulator complex"/>
    <property type="evidence" value="ECO:0007669"/>
    <property type="project" value="EnsemblMetazoa"/>
</dbReference>
<dbReference type="EMBL" id="CAAKNF010000196">
    <property type="protein sequence ID" value="VIO89520.1"/>
    <property type="molecule type" value="Genomic_DNA"/>
</dbReference>
<evidence type="ECO:0000256" key="9">
    <source>
        <dbReference type="PROSITE-ProRule" id="PRU00108"/>
    </source>
</evidence>
<dbReference type="SUPFAM" id="SSF57716">
    <property type="entry name" value="Glucocorticoid receptor-like (DNA-binding domain)"/>
    <property type="match status" value="1"/>
</dbReference>
<dbReference type="RefSeq" id="XP_042931593.1">
    <property type="nucleotide sequence ID" value="XM_043075659.1"/>
</dbReference>
<dbReference type="Gene3D" id="1.10.10.60">
    <property type="entry name" value="Homeodomain-like"/>
    <property type="match status" value="1"/>
</dbReference>
<dbReference type="GeneID" id="6098137"/>
<dbReference type="Pfam" id="PF00046">
    <property type="entry name" value="Homeodomain"/>
    <property type="match status" value="1"/>
</dbReference>
<feature type="domain" description="LIM zinc-binding" evidence="12">
    <location>
        <begin position="51"/>
        <end position="110"/>
    </location>
</feature>
<dbReference type="SMART" id="SM00389">
    <property type="entry name" value="HOX"/>
    <property type="match status" value="1"/>
</dbReference>
<dbReference type="GO" id="GO:0003713">
    <property type="term" value="F:transcription coactivator activity"/>
    <property type="evidence" value="ECO:0007669"/>
    <property type="project" value="EnsemblMetazoa"/>
</dbReference>
<keyword evidence="15" id="KW-1185">Reference proteome</keyword>
<dbReference type="GO" id="GO:0030182">
    <property type="term" value="P:neuron differentiation"/>
    <property type="evidence" value="ECO:0007669"/>
    <property type="project" value="EnsemblMetazoa"/>
</dbReference>
<dbReference type="PANTHER" id="PTHR24208">
    <property type="entry name" value="LIM/HOMEOBOX PROTEIN LHX"/>
    <property type="match status" value="1"/>
</dbReference>
<dbReference type="GO" id="GO:0061629">
    <property type="term" value="F:RNA polymerase II-specific DNA-binding transcription factor binding"/>
    <property type="evidence" value="ECO:0007669"/>
    <property type="project" value="EnsemblMetazoa"/>
</dbReference>
<reference evidence="16" key="3">
    <citation type="submission" date="2019-12" db="UniProtKB">
        <authorList>
            <consortium name="WormBaseParasite"/>
        </authorList>
    </citation>
    <scope>IDENTIFICATION</scope>
</reference>
<dbReference type="GO" id="GO:0045944">
    <property type="term" value="P:positive regulation of transcription by RNA polymerase II"/>
    <property type="evidence" value="ECO:0007669"/>
    <property type="project" value="EnsemblMetazoa"/>
</dbReference>
<evidence type="ECO:0000256" key="11">
    <source>
        <dbReference type="RuleBase" id="RU000682"/>
    </source>
</evidence>
<reference evidence="15" key="1">
    <citation type="journal article" date="2007" name="Science">
        <title>Draft genome of the filarial nematode parasite Brugia malayi.</title>
        <authorList>
            <person name="Ghedin E."/>
            <person name="Wang S."/>
            <person name="Spiro D."/>
            <person name="Caler E."/>
            <person name="Zhao Q."/>
            <person name="Crabtree J."/>
            <person name="Allen J.E."/>
            <person name="Delcher A.L."/>
            <person name="Guiliano D.B."/>
            <person name="Miranda-Saavedra D."/>
            <person name="Angiuoli S.V."/>
            <person name="Creasy T."/>
            <person name="Amedeo P."/>
            <person name="Haas B."/>
            <person name="El-Sayed N.M."/>
            <person name="Wortman J.R."/>
            <person name="Feldblyum T."/>
            <person name="Tallon L."/>
            <person name="Schatz M."/>
            <person name="Shumway M."/>
            <person name="Koo H."/>
            <person name="Salzberg S.L."/>
            <person name="Schobel S."/>
            <person name="Pertea M."/>
            <person name="Pop M."/>
            <person name="White O."/>
            <person name="Barton G.J."/>
            <person name="Carlow C.K."/>
            <person name="Crawford M.J."/>
            <person name="Daub J."/>
            <person name="Dimmic M.W."/>
            <person name="Estes C.F."/>
            <person name="Foster J.M."/>
            <person name="Ganatra M."/>
            <person name="Gregory W.F."/>
            <person name="Johnson N.M."/>
            <person name="Jin J."/>
            <person name="Komuniecki R."/>
            <person name="Korf I."/>
            <person name="Kumar S."/>
            <person name="Laney S."/>
            <person name="Li B.W."/>
            <person name="Li W."/>
            <person name="Lindblom T.H."/>
            <person name="Lustigman S."/>
            <person name="Ma D."/>
            <person name="Maina C.V."/>
            <person name="Martin D.M."/>
            <person name="McCarter J.P."/>
            <person name="McReynolds L."/>
            <person name="Mitreva M."/>
            <person name="Nutman T.B."/>
            <person name="Parkinson J."/>
            <person name="Peregrin-Alvarez J.M."/>
            <person name="Poole C."/>
            <person name="Ren Q."/>
            <person name="Saunders L."/>
            <person name="Sluder A.E."/>
            <person name="Smith K."/>
            <person name="Stanke M."/>
            <person name="Unnasch T.R."/>
            <person name="Ware J."/>
            <person name="Wei A.D."/>
            <person name="Weil G."/>
            <person name="Williams D.J."/>
            <person name="Zhang Y."/>
            <person name="Williams S.A."/>
            <person name="Fraser-Liggett C."/>
            <person name="Slatko B."/>
            <person name="Blaxter M.L."/>
            <person name="Scott A.L."/>
        </authorList>
    </citation>
    <scope>NUCLEOTIDE SEQUENCE</scope>
    <source>
        <strain evidence="15">FR3</strain>
    </source>
</reference>
<dbReference type="WBParaSite" id="Bm3122a.1">
    <property type="protein sequence ID" value="Bm3122a.1"/>
    <property type="gene ID" value="WBGene00223383"/>
</dbReference>
<dbReference type="Pfam" id="PF00412">
    <property type="entry name" value="LIM"/>
    <property type="match status" value="2"/>
</dbReference>
<evidence type="ECO:0000313" key="16">
    <source>
        <dbReference type="WBParaSite" id="Bm3122a.1"/>
    </source>
</evidence>
<organism evidence="14">
    <name type="scientific">Brugia malayi</name>
    <name type="common">Filarial nematode worm</name>
    <dbReference type="NCBI Taxonomy" id="6279"/>
    <lineage>
        <taxon>Eukaryota</taxon>
        <taxon>Metazoa</taxon>
        <taxon>Ecdysozoa</taxon>
        <taxon>Nematoda</taxon>
        <taxon>Chromadorea</taxon>
        <taxon>Rhabditida</taxon>
        <taxon>Spirurina</taxon>
        <taxon>Spiruromorpha</taxon>
        <taxon>Filarioidea</taxon>
        <taxon>Onchocercidae</taxon>
        <taxon>Brugia</taxon>
    </lineage>
</organism>
<keyword evidence="3" id="KW-0677">Repeat</keyword>
<dbReference type="OrthoDB" id="10068367at2759"/>
<dbReference type="CDD" id="cd00086">
    <property type="entry name" value="homeodomain"/>
    <property type="match status" value="1"/>
</dbReference>
<feature type="domain" description="Homeobox" evidence="13">
    <location>
        <begin position="229"/>
        <end position="289"/>
    </location>
</feature>
<keyword evidence="6 9" id="KW-0238">DNA-binding</keyword>
<keyword evidence="5 10" id="KW-0440">LIM domain</keyword>
<dbReference type="Gene3D" id="2.10.110.10">
    <property type="entry name" value="Cysteine Rich Protein"/>
    <property type="match status" value="2"/>
</dbReference>
<evidence type="ECO:0000256" key="3">
    <source>
        <dbReference type="ARBA" id="ARBA00022737"/>
    </source>
</evidence>
<dbReference type="KEGG" id="bmy:BM_BM3122"/>
<evidence type="ECO:0000256" key="4">
    <source>
        <dbReference type="ARBA" id="ARBA00022833"/>
    </source>
</evidence>
<dbReference type="SUPFAM" id="SSF46689">
    <property type="entry name" value="Homeodomain-like"/>
    <property type="match status" value="1"/>
</dbReference>
<dbReference type="PROSITE" id="PS00027">
    <property type="entry name" value="HOMEOBOX_1"/>
    <property type="match status" value="1"/>
</dbReference>
<dbReference type="InterPro" id="IPR001356">
    <property type="entry name" value="HD"/>
</dbReference>
<dbReference type="PROSITE" id="PS50071">
    <property type="entry name" value="HOMEOBOX_2"/>
    <property type="match status" value="1"/>
</dbReference>
<proteinExistence type="predicted"/>
<evidence type="ECO:0000256" key="10">
    <source>
        <dbReference type="PROSITE-ProRule" id="PRU00125"/>
    </source>
</evidence>
<protein>
    <submittedName>
        <fullName evidence="16">BMA-MEC-3</fullName>
    </submittedName>
    <submittedName>
        <fullName evidence="14">Mechanosensory protein 3, putative</fullName>
    </submittedName>
</protein>
<reference evidence="14" key="2">
    <citation type="submission" date="2019-04" db="EMBL/GenBank/DDBJ databases">
        <authorList>
            <person name="Howe K."/>
            <person name="Paulini M."/>
            <person name="Williams G."/>
        </authorList>
    </citation>
    <scope>NUCLEOTIDE SEQUENCE [LARGE SCALE GENOMIC DNA]</scope>
    <source>
        <strain evidence="14">FR3</strain>
    </source>
</reference>
<evidence type="ECO:0000256" key="7">
    <source>
        <dbReference type="ARBA" id="ARBA00023155"/>
    </source>
</evidence>
<dbReference type="InterPro" id="IPR009057">
    <property type="entry name" value="Homeodomain-like_sf"/>
</dbReference>
<dbReference type="PROSITE" id="PS50023">
    <property type="entry name" value="LIM_DOMAIN_2"/>
    <property type="match status" value="2"/>
</dbReference>